<evidence type="ECO:0000259" key="1">
    <source>
        <dbReference type="Pfam" id="PF01261"/>
    </source>
</evidence>
<dbReference type="PANTHER" id="PTHR12110:SF21">
    <property type="entry name" value="XYLOSE ISOMERASE-LIKE TIM BARREL DOMAIN-CONTAINING PROTEIN"/>
    <property type="match status" value="1"/>
</dbReference>
<proteinExistence type="predicted"/>
<dbReference type="InterPro" id="IPR050312">
    <property type="entry name" value="IolE/XylAMocC-like"/>
</dbReference>
<dbReference type="AlphaFoldDB" id="A0A848HAE1"/>
<protein>
    <submittedName>
        <fullName evidence="2">Sugar phosphate isomerase/epimerase</fullName>
    </submittedName>
</protein>
<dbReference type="InterPro" id="IPR036237">
    <property type="entry name" value="Xyl_isomerase-like_sf"/>
</dbReference>
<dbReference type="SUPFAM" id="SSF51658">
    <property type="entry name" value="Xylose isomerase-like"/>
    <property type="match status" value="1"/>
</dbReference>
<dbReference type="PANTHER" id="PTHR12110">
    <property type="entry name" value="HYDROXYPYRUVATE ISOMERASE"/>
    <property type="match status" value="1"/>
</dbReference>
<organism evidence="2 3">
    <name type="scientific">Ramlibacter agri</name>
    <dbReference type="NCBI Taxonomy" id="2728837"/>
    <lineage>
        <taxon>Bacteria</taxon>
        <taxon>Pseudomonadati</taxon>
        <taxon>Pseudomonadota</taxon>
        <taxon>Betaproteobacteria</taxon>
        <taxon>Burkholderiales</taxon>
        <taxon>Comamonadaceae</taxon>
        <taxon>Ramlibacter</taxon>
    </lineage>
</organism>
<accession>A0A848HAE1</accession>
<keyword evidence="3" id="KW-1185">Reference proteome</keyword>
<dbReference type="EMBL" id="JABBFX010000002">
    <property type="protein sequence ID" value="NML46401.1"/>
    <property type="molecule type" value="Genomic_DNA"/>
</dbReference>
<name>A0A848HAE1_9BURK</name>
<sequence>MFSGDLAVRLQAIRAAGFSQVELTAGDLFASLRGVEYTLDLLAQSGLRVCAYNLVRDYEGCADSELVRRTEVADQLLAQAAWLGAPLLVACSNTSPDASSDRRRQVDDLRRLGDLAQARGLRIAYEALCWGTHIRDYRRAWELVELADHPAVGLLLDSSHIGALGLPMAGVRELDARRVFHVQLADLPQARLSTTDLSRYYRLLPGQGALDMDGFMEALGFIGYAGALSLEVLSDHYRMLPQAEGARQGFDAVCSLLKGRP</sequence>
<dbReference type="Gene3D" id="3.20.20.150">
    <property type="entry name" value="Divalent-metal-dependent TIM barrel enzymes"/>
    <property type="match status" value="1"/>
</dbReference>
<evidence type="ECO:0000313" key="3">
    <source>
        <dbReference type="Proteomes" id="UP000541185"/>
    </source>
</evidence>
<comment type="caution">
    <text evidence="2">The sequence shown here is derived from an EMBL/GenBank/DDBJ whole genome shotgun (WGS) entry which is preliminary data.</text>
</comment>
<keyword evidence="2" id="KW-0413">Isomerase</keyword>
<evidence type="ECO:0000313" key="2">
    <source>
        <dbReference type="EMBL" id="NML46401.1"/>
    </source>
</evidence>
<dbReference type="Proteomes" id="UP000541185">
    <property type="component" value="Unassembled WGS sequence"/>
</dbReference>
<gene>
    <name evidence="2" type="ORF">HHL11_21815</name>
</gene>
<dbReference type="RefSeq" id="WP_169420668.1">
    <property type="nucleotide sequence ID" value="NZ_JABBFX010000002.1"/>
</dbReference>
<dbReference type="GO" id="GO:0016853">
    <property type="term" value="F:isomerase activity"/>
    <property type="evidence" value="ECO:0007669"/>
    <property type="project" value="UniProtKB-KW"/>
</dbReference>
<dbReference type="Pfam" id="PF01261">
    <property type="entry name" value="AP_endonuc_2"/>
    <property type="match status" value="1"/>
</dbReference>
<dbReference type="InterPro" id="IPR013022">
    <property type="entry name" value="Xyl_isomerase-like_TIM-brl"/>
</dbReference>
<reference evidence="2 3" key="1">
    <citation type="submission" date="2020-04" db="EMBL/GenBank/DDBJ databases">
        <title>Ramlibacter sp. G-1-2-2 isolated from soil.</title>
        <authorList>
            <person name="Dahal R.H."/>
        </authorList>
    </citation>
    <scope>NUCLEOTIDE SEQUENCE [LARGE SCALE GENOMIC DNA]</scope>
    <source>
        <strain evidence="2 3">G-1-2-2</strain>
    </source>
</reference>
<feature type="domain" description="Xylose isomerase-like TIM barrel" evidence="1">
    <location>
        <begin position="10"/>
        <end position="252"/>
    </location>
</feature>